<feature type="compositionally biased region" description="Basic residues" evidence="1">
    <location>
        <begin position="12"/>
        <end position="23"/>
    </location>
</feature>
<name>A0A9P0MKD6_ACAOB</name>
<dbReference type="Proteomes" id="UP001152888">
    <property type="component" value="Unassembled WGS sequence"/>
</dbReference>
<feature type="region of interest" description="Disordered" evidence="1">
    <location>
        <begin position="1"/>
        <end position="24"/>
    </location>
</feature>
<gene>
    <name evidence="2" type="ORF">ACAOBT_LOCUS33682</name>
</gene>
<protein>
    <submittedName>
        <fullName evidence="2">Uncharacterized protein</fullName>
    </submittedName>
</protein>
<proteinExistence type="predicted"/>
<comment type="caution">
    <text evidence="2">The sequence shown here is derived from an EMBL/GenBank/DDBJ whole genome shotgun (WGS) entry which is preliminary data.</text>
</comment>
<evidence type="ECO:0000313" key="2">
    <source>
        <dbReference type="EMBL" id="CAH2013789.1"/>
    </source>
</evidence>
<dbReference type="EMBL" id="CAKOFQ010008376">
    <property type="protein sequence ID" value="CAH2013789.1"/>
    <property type="molecule type" value="Genomic_DNA"/>
</dbReference>
<feature type="non-terminal residue" evidence="2">
    <location>
        <position position="95"/>
    </location>
</feature>
<keyword evidence="3" id="KW-1185">Reference proteome</keyword>
<accession>A0A9P0MKD6</accession>
<evidence type="ECO:0000256" key="1">
    <source>
        <dbReference type="SAM" id="MobiDB-lite"/>
    </source>
</evidence>
<evidence type="ECO:0000313" key="3">
    <source>
        <dbReference type="Proteomes" id="UP001152888"/>
    </source>
</evidence>
<reference evidence="2" key="1">
    <citation type="submission" date="2022-03" db="EMBL/GenBank/DDBJ databases">
        <authorList>
            <person name="Sayadi A."/>
        </authorList>
    </citation>
    <scope>NUCLEOTIDE SEQUENCE</scope>
</reference>
<sequence>KSITSVSARETRQKRKQWKKNSKVYREKRVTLQTNLQRIVEETPQPSPAPSLHHRAENLSALNRRRMCKWRNILYAKNISLENKNSYRKMHSKIR</sequence>
<dbReference type="OrthoDB" id="6777838at2759"/>
<dbReference type="AlphaFoldDB" id="A0A9P0MKD6"/>
<organism evidence="2 3">
    <name type="scientific">Acanthoscelides obtectus</name>
    <name type="common">Bean weevil</name>
    <name type="synonym">Bruchus obtectus</name>
    <dbReference type="NCBI Taxonomy" id="200917"/>
    <lineage>
        <taxon>Eukaryota</taxon>
        <taxon>Metazoa</taxon>
        <taxon>Ecdysozoa</taxon>
        <taxon>Arthropoda</taxon>
        <taxon>Hexapoda</taxon>
        <taxon>Insecta</taxon>
        <taxon>Pterygota</taxon>
        <taxon>Neoptera</taxon>
        <taxon>Endopterygota</taxon>
        <taxon>Coleoptera</taxon>
        <taxon>Polyphaga</taxon>
        <taxon>Cucujiformia</taxon>
        <taxon>Chrysomeloidea</taxon>
        <taxon>Chrysomelidae</taxon>
        <taxon>Bruchinae</taxon>
        <taxon>Bruchini</taxon>
        <taxon>Acanthoscelides</taxon>
    </lineage>
</organism>